<evidence type="ECO:0000313" key="2">
    <source>
        <dbReference type="EMBL" id="KAK9699041.1"/>
    </source>
</evidence>
<feature type="domain" description="F-box/LRR-repeat protein 15/At3g58940/PEG3-like LRR" evidence="1">
    <location>
        <begin position="2"/>
        <end position="109"/>
    </location>
</feature>
<gene>
    <name evidence="2" type="ORF">RND81_08G149100</name>
</gene>
<dbReference type="Gene3D" id="3.80.10.10">
    <property type="entry name" value="Ribonuclease Inhibitor"/>
    <property type="match status" value="1"/>
</dbReference>
<dbReference type="PANTHER" id="PTHR31900">
    <property type="entry name" value="F-BOX/RNI SUPERFAMILY PROTEIN-RELATED"/>
    <property type="match status" value="1"/>
</dbReference>
<proteinExistence type="predicted"/>
<dbReference type="EMBL" id="JBDFQZ010000008">
    <property type="protein sequence ID" value="KAK9699041.1"/>
    <property type="molecule type" value="Genomic_DNA"/>
</dbReference>
<evidence type="ECO:0000313" key="3">
    <source>
        <dbReference type="Proteomes" id="UP001443914"/>
    </source>
</evidence>
<dbReference type="PANTHER" id="PTHR31900:SF31">
    <property type="entry name" value="F-BOX_LRR-REPEAT PROTEIN 13-LIKE"/>
    <property type="match status" value="1"/>
</dbReference>
<evidence type="ECO:0000259" key="1">
    <source>
        <dbReference type="Pfam" id="PF24758"/>
    </source>
</evidence>
<comment type="caution">
    <text evidence="2">The sequence shown here is derived from an EMBL/GenBank/DDBJ whole genome shotgun (WGS) entry which is preliminary data.</text>
</comment>
<reference evidence="2" key="1">
    <citation type="submission" date="2024-03" db="EMBL/GenBank/DDBJ databases">
        <title>WGS assembly of Saponaria officinalis var. Norfolk2.</title>
        <authorList>
            <person name="Jenkins J."/>
            <person name="Shu S."/>
            <person name="Grimwood J."/>
            <person name="Barry K."/>
            <person name="Goodstein D."/>
            <person name="Schmutz J."/>
            <person name="Leebens-Mack J."/>
            <person name="Osbourn A."/>
        </authorList>
    </citation>
    <scope>NUCLEOTIDE SEQUENCE [LARGE SCALE GENOMIC DNA]</scope>
    <source>
        <strain evidence="2">JIC</strain>
    </source>
</reference>
<dbReference type="Proteomes" id="UP001443914">
    <property type="component" value="Unassembled WGS sequence"/>
</dbReference>
<name>A0AAW1JAZ7_SAPOF</name>
<dbReference type="InterPro" id="IPR050232">
    <property type="entry name" value="FBL13/AtMIF1-like"/>
</dbReference>
<dbReference type="SUPFAM" id="SSF52047">
    <property type="entry name" value="RNI-like"/>
    <property type="match status" value="1"/>
</dbReference>
<sequence>MSLPQCVFQSETLTELFLTNSFQYKLPEFVNLPNLKKLSILLFDSYRDLMRTLFKSLPLLEELTLSSALCRSDHFIEISAPNLKIFIVDFSASLNEGISIDAPKLEHISISLFNSLFLRFVKIPPALSTAKLILAAENFLGDDLVNQMFELMKGISCVRSLVVYLPTLKVLNRVDVDALPSFQNLTHLSLMFTGIEEMDFDILAWILRRVKTMEATHLKGNDIELSLLENILSKANVLERLCVSMFDFAERSLQKENDFVKALFLLQRVSLRCEIEFNGLVVRASTNDV</sequence>
<dbReference type="InterPro" id="IPR032675">
    <property type="entry name" value="LRR_dom_sf"/>
</dbReference>
<dbReference type="InterPro" id="IPR055411">
    <property type="entry name" value="LRR_FXL15/At3g58940/PEG3-like"/>
</dbReference>
<dbReference type="AlphaFoldDB" id="A0AAW1JAZ7"/>
<organism evidence="2 3">
    <name type="scientific">Saponaria officinalis</name>
    <name type="common">Common soapwort</name>
    <name type="synonym">Lychnis saponaria</name>
    <dbReference type="NCBI Taxonomy" id="3572"/>
    <lineage>
        <taxon>Eukaryota</taxon>
        <taxon>Viridiplantae</taxon>
        <taxon>Streptophyta</taxon>
        <taxon>Embryophyta</taxon>
        <taxon>Tracheophyta</taxon>
        <taxon>Spermatophyta</taxon>
        <taxon>Magnoliopsida</taxon>
        <taxon>eudicotyledons</taxon>
        <taxon>Gunneridae</taxon>
        <taxon>Pentapetalae</taxon>
        <taxon>Caryophyllales</taxon>
        <taxon>Caryophyllaceae</taxon>
        <taxon>Caryophylleae</taxon>
        <taxon>Saponaria</taxon>
    </lineage>
</organism>
<accession>A0AAW1JAZ7</accession>
<dbReference type="Pfam" id="PF24758">
    <property type="entry name" value="LRR_At5g56370"/>
    <property type="match status" value="1"/>
</dbReference>
<keyword evidence="3" id="KW-1185">Reference proteome</keyword>
<protein>
    <recommendedName>
        <fullName evidence="1">F-box/LRR-repeat protein 15/At3g58940/PEG3-like LRR domain-containing protein</fullName>
    </recommendedName>
</protein>